<keyword evidence="4" id="KW-1185">Reference proteome</keyword>
<dbReference type="EMBL" id="JAATEJ010000024">
    <property type="protein sequence ID" value="NJP46745.1"/>
    <property type="molecule type" value="Genomic_DNA"/>
</dbReference>
<feature type="signal peptide" evidence="1">
    <location>
        <begin position="1"/>
        <end position="19"/>
    </location>
</feature>
<sequence length="250" mass="26627">MLGAGLLAAAGLPATRAAAATPASTSVLISGSLASYSTFESKWNYLYPWGDSHNGSALMVASSSNHNHVSLSGGVLTLTSTPYVGDGFNYHSGTVYAKQQVLVDSSWPSWEVSGDFQAPSAKGTWPAFWLTGVNSWPPESDILEFKGSATNWSNTYKNTSGAWSNTLTPISDPGAWHTYRAVLKKSGSSNVQIQYFIDGVLKGTHTGAGFVGQPMWLIIDYQMEGSSGSPGPTTTTYFRARNLYLARSSS</sequence>
<dbReference type="SUPFAM" id="SSF49899">
    <property type="entry name" value="Concanavalin A-like lectins/glucanases"/>
    <property type="match status" value="1"/>
</dbReference>
<dbReference type="Pfam" id="PF00722">
    <property type="entry name" value="Glyco_hydro_16"/>
    <property type="match status" value="1"/>
</dbReference>
<keyword evidence="1" id="KW-0732">Signal</keyword>
<name>A0ABX0ZS01_9ACTN</name>
<gene>
    <name evidence="3" type="ORF">HCN08_25565</name>
</gene>
<dbReference type="InterPro" id="IPR000757">
    <property type="entry name" value="Beta-glucanase-like"/>
</dbReference>
<evidence type="ECO:0000313" key="3">
    <source>
        <dbReference type="EMBL" id="NJP46745.1"/>
    </source>
</evidence>
<evidence type="ECO:0000256" key="1">
    <source>
        <dbReference type="SAM" id="SignalP"/>
    </source>
</evidence>
<protein>
    <submittedName>
        <fullName evidence="3">Family 16 glycosylhydrolase</fullName>
    </submittedName>
</protein>
<organism evidence="3 4">
    <name type="scientific">Actinacidiphila epipremni</name>
    <dbReference type="NCBI Taxonomy" id="2053013"/>
    <lineage>
        <taxon>Bacteria</taxon>
        <taxon>Bacillati</taxon>
        <taxon>Actinomycetota</taxon>
        <taxon>Actinomycetes</taxon>
        <taxon>Kitasatosporales</taxon>
        <taxon>Streptomycetaceae</taxon>
        <taxon>Actinacidiphila</taxon>
    </lineage>
</organism>
<dbReference type="Proteomes" id="UP000734511">
    <property type="component" value="Unassembled WGS sequence"/>
</dbReference>
<dbReference type="Gene3D" id="2.60.120.200">
    <property type="match status" value="1"/>
</dbReference>
<dbReference type="PROSITE" id="PS51762">
    <property type="entry name" value="GH16_2"/>
    <property type="match status" value="1"/>
</dbReference>
<evidence type="ECO:0000313" key="4">
    <source>
        <dbReference type="Proteomes" id="UP000734511"/>
    </source>
</evidence>
<proteinExistence type="predicted"/>
<feature type="chain" id="PRO_5045657354" evidence="1">
    <location>
        <begin position="20"/>
        <end position="250"/>
    </location>
</feature>
<evidence type="ECO:0000259" key="2">
    <source>
        <dbReference type="PROSITE" id="PS51762"/>
    </source>
</evidence>
<comment type="caution">
    <text evidence="3">The sequence shown here is derived from an EMBL/GenBank/DDBJ whole genome shotgun (WGS) entry which is preliminary data.</text>
</comment>
<feature type="domain" description="GH16" evidence="2">
    <location>
        <begin position="14"/>
        <end position="248"/>
    </location>
</feature>
<dbReference type="InterPro" id="IPR013320">
    <property type="entry name" value="ConA-like_dom_sf"/>
</dbReference>
<reference evidence="3 4" key="1">
    <citation type="submission" date="2020-03" db="EMBL/GenBank/DDBJ databases">
        <title>WGS of actinomycetes isolated from Thailand.</title>
        <authorList>
            <person name="Thawai C."/>
        </authorList>
    </citation>
    <scope>NUCLEOTIDE SEQUENCE [LARGE SCALE GENOMIC DNA]</scope>
    <source>
        <strain evidence="3 4">PRB2-1</strain>
    </source>
</reference>
<accession>A0ABX0ZS01</accession>